<dbReference type="PANTHER" id="PTHR46293">
    <property type="entry name" value="E3 UBIQUITIN PROTEIN LIGASE DRIP1"/>
    <property type="match status" value="1"/>
</dbReference>
<evidence type="ECO:0000256" key="3">
    <source>
        <dbReference type="ARBA" id="ARBA00022833"/>
    </source>
</evidence>
<reference evidence="7 8" key="1">
    <citation type="journal article" date="2023" name="Hortic Res">
        <title>Pangenome of water caltrop reveals structural variations and asymmetric subgenome divergence after allopolyploidization.</title>
        <authorList>
            <person name="Zhang X."/>
            <person name="Chen Y."/>
            <person name="Wang L."/>
            <person name="Yuan Y."/>
            <person name="Fang M."/>
            <person name="Shi L."/>
            <person name="Lu R."/>
            <person name="Comes H.P."/>
            <person name="Ma Y."/>
            <person name="Chen Y."/>
            <person name="Huang G."/>
            <person name="Zhou Y."/>
            <person name="Zheng Z."/>
            <person name="Qiu Y."/>
        </authorList>
    </citation>
    <scope>NUCLEOTIDE SEQUENCE [LARGE SCALE GENOMIC DNA]</scope>
    <source>
        <strain evidence="7">F231</strain>
    </source>
</reference>
<feature type="domain" description="RING-type" evidence="6">
    <location>
        <begin position="19"/>
        <end position="60"/>
    </location>
</feature>
<evidence type="ECO:0000313" key="7">
    <source>
        <dbReference type="EMBL" id="KAK4797851.1"/>
    </source>
</evidence>
<dbReference type="GO" id="GO:0004842">
    <property type="term" value="F:ubiquitin-protein transferase activity"/>
    <property type="evidence" value="ECO:0007669"/>
    <property type="project" value="InterPro"/>
</dbReference>
<accession>A0AAN7RGW1</accession>
<feature type="region of interest" description="Disordered" evidence="5">
    <location>
        <begin position="159"/>
        <end position="211"/>
    </location>
</feature>
<dbReference type="Gene3D" id="3.30.40.10">
    <property type="entry name" value="Zinc/RING finger domain, C3HC4 (zinc finger)"/>
    <property type="match status" value="1"/>
</dbReference>
<evidence type="ECO:0000256" key="2">
    <source>
        <dbReference type="ARBA" id="ARBA00022771"/>
    </source>
</evidence>
<dbReference type="InterPro" id="IPR001841">
    <property type="entry name" value="Znf_RING"/>
</dbReference>
<keyword evidence="8" id="KW-1185">Reference proteome</keyword>
<keyword evidence="2 4" id="KW-0863">Zinc-finger</keyword>
<dbReference type="PROSITE" id="PS00518">
    <property type="entry name" value="ZF_RING_1"/>
    <property type="match status" value="1"/>
</dbReference>
<organism evidence="7 8">
    <name type="scientific">Trapa natans</name>
    <name type="common">Water chestnut</name>
    <dbReference type="NCBI Taxonomy" id="22666"/>
    <lineage>
        <taxon>Eukaryota</taxon>
        <taxon>Viridiplantae</taxon>
        <taxon>Streptophyta</taxon>
        <taxon>Embryophyta</taxon>
        <taxon>Tracheophyta</taxon>
        <taxon>Spermatophyta</taxon>
        <taxon>Magnoliopsida</taxon>
        <taxon>eudicotyledons</taxon>
        <taxon>Gunneridae</taxon>
        <taxon>Pentapetalae</taxon>
        <taxon>rosids</taxon>
        <taxon>malvids</taxon>
        <taxon>Myrtales</taxon>
        <taxon>Lythraceae</taxon>
        <taxon>Trapa</taxon>
    </lineage>
</organism>
<dbReference type="PANTHER" id="PTHR46293:SF1">
    <property type="entry name" value="OS03G0632800 PROTEIN"/>
    <property type="match status" value="1"/>
</dbReference>
<feature type="compositionally biased region" description="Basic and acidic residues" evidence="5">
    <location>
        <begin position="290"/>
        <end position="306"/>
    </location>
</feature>
<dbReference type="GO" id="GO:0008270">
    <property type="term" value="F:zinc ion binding"/>
    <property type="evidence" value="ECO:0007669"/>
    <property type="project" value="UniProtKB-KW"/>
</dbReference>
<gene>
    <name evidence="7" type="ORF">SAY86_030177</name>
</gene>
<dbReference type="Proteomes" id="UP001346149">
    <property type="component" value="Unassembled WGS sequence"/>
</dbReference>
<name>A0AAN7RGW1_TRANT</name>
<protein>
    <recommendedName>
        <fullName evidence="6">RING-type domain-containing protein</fullName>
    </recommendedName>
</protein>
<feature type="region of interest" description="Disordered" evidence="5">
    <location>
        <begin position="223"/>
        <end position="311"/>
    </location>
</feature>
<evidence type="ECO:0000313" key="8">
    <source>
        <dbReference type="Proteomes" id="UP001346149"/>
    </source>
</evidence>
<evidence type="ECO:0000256" key="4">
    <source>
        <dbReference type="PROSITE-ProRule" id="PRU00175"/>
    </source>
</evidence>
<dbReference type="Pfam" id="PF13923">
    <property type="entry name" value="zf-C3HC4_2"/>
    <property type="match status" value="1"/>
</dbReference>
<dbReference type="InterPro" id="IPR013083">
    <property type="entry name" value="Znf_RING/FYVE/PHD"/>
</dbReference>
<dbReference type="EMBL" id="JAXQNO010000005">
    <property type="protein sequence ID" value="KAK4797851.1"/>
    <property type="molecule type" value="Genomic_DNA"/>
</dbReference>
<keyword evidence="1" id="KW-0479">Metal-binding</keyword>
<evidence type="ECO:0000256" key="1">
    <source>
        <dbReference type="ARBA" id="ARBA00022723"/>
    </source>
</evidence>
<evidence type="ECO:0000259" key="6">
    <source>
        <dbReference type="PROSITE" id="PS50089"/>
    </source>
</evidence>
<keyword evidence="3" id="KW-0862">Zinc</keyword>
<dbReference type="InterPro" id="IPR044807">
    <property type="entry name" value="DRIP1-like"/>
</dbReference>
<proteinExistence type="predicted"/>
<feature type="compositionally biased region" description="Polar residues" evidence="5">
    <location>
        <begin position="224"/>
        <end position="253"/>
    </location>
</feature>
<comment type="caution">
    <text evidence="7">The sequence shown here is derived from an EMBL/GenBank/DDBJ whole genome shotgun (WGS) entry which is preliminary data.</text>
</comment>
<dbReference type="InterPro" id="IPR017907">
    <property type="entry name" value="Znf_RING_CS"/>
</dbReference>
<dbReference type="PROSITE" id="PS50089">
    <property type="entry name" value="ZF_RING_2"/>
    <property type="match status" value="1"/>
</dbReference>
<evidence type="ECO:0000256" key="5">
    <source>
        <dbReference type="SAM" id="MobiDB-lite"/>
    </source>
</evidence>
<dbReference type="SMART" id="SM00184">
    <property type="entry name" value="RING"/>
    <property type="match status" value="1"/>
</dbReference>
<dbReference type="SUPFAM" id="SSF57850">
    <property type="entry name" value="RING/U-box"/>
    <property type="match status" value="1"/>
</dbReference>
<dbReference type="AlphaFoldDB" id="A0AAN7RGW1"/>
<sequence length="464" mass="51139">MGIQAVKVKRETIEACMKCPICNKLLDEATTISLCLHTFCRKCIFEKLSDEGVDCCPVCNIHLGCVPEEKLRPDNNLQEIRGKIFPFKRRKTKAHQVLPPAPPQPKKKERLLSSLVVSTPKVSVRTGPTGRRTESLPKRAFSSRNSTLLFEQLNNKTETSAEDMAVGSSPLDWPNKLKKRKESSSDDPSSEHKLWRGGDNGIGSTKRKFHPWNPLNCLAEAANRTKSSKQSSQLIGLAESTNRTKSSKLNRQGFSLARAEQPTGFTHSPEIRAKSEDPNIPEGSLLMPESKARDRAVRWKRQDDKNGTASVVGSGIMKHKRGRGAAAKKASASEVVCPSAQLILDASSGKWNTTNRPVWFSLVALEDKKGGDASLPQISARYLMTKDGSAPVSIIQKYIVSKLNLTDESEVEILYQGQPVVPTLRLDHLVDRTASASKSIMASVGTSAKDLIMVLSYCRKVQRP</sequence>